<feature type="compositionally biased region" description="Basic and acidic residues" evidence="1">
    <location>
        <begin position="178"/>
        <end position="189"/>
    </location>
</feature>
<dbReference type="OMA" id="RHKQKEH"/>
<feature type="signal peptide" evidence="2">
    <location>
        <begin position="1"/>
        <end position="29"/>
    </location>
</feature>
<evidence type="ECO:0000313" key="3">
    <source>
        <dbReference type="EnsemblPlants" id="OB02G32050.1"/>
    </source>
</evidence>
<feature type="region of interest" description="Disordered" evidence="1">
    <location>
        <begin position="706"/>
        <end position="747"/>
    </location>
</feature>
<keyword evidence="4" id="KW-1185">Reference proteome</keyword>
<dbReference type="EnsemblPlants" id="OB02G32050.1">
    <property type="protein sequence ID" value="OB02G32050.1"/>
    <property type="gene ID" value="OB02G32050"/>
</dbReference>
<feature type="compositionally biased region" description="Polar residues" evidence="1">
    <location>
        <begin position="716"/>
        <end position="747"/>
    </location>
</feature>
<dbReference type="Gene3D" id="6.10.250.1310">
    <property type="match status" value="1"/>
</dbReference>
<dbReference type="Gramene" id="OB02G32050.1">
    <property type="protein sequence ID" value="OB02G32050.1"/>
    <property type="gene ID" value="OB02G32050"/>
</dbReference>
<dbReference type="PANTHER" id="PTHR35116:SF6">
    <property type="entry name" value="OS02G0625900 PROTEIN"/>
    <property type="match status" value="1"/>
</dbReference>
<dbReference type="Proteomes" id="UP000006038">
    <property type="component" value="Unassembled WGS sequence"/>
</dbReference>
<dbReference type="PANTHER" id="PTHR35116">
    <property type="entry name" value="HELICASE PROTEIN MOM1"/>
    <property type="match status" value="1"/>
</dbReference>
<evidence type="ECO:0000256" key="1">
    <source>
        <dbReference type="SAM" id="MobiDB-lite"/>
    </source>
</evidence>
<proteinExistence type="predicted"/>
<name>J3LEY8_ORYBR</name>
<reference evidence="3" key="1">
    <citation type="submission" date="2013-04" db="UniProtKB">
        <authorList>
            <consortium name="EnsemblPlants"/>
        </authorList>
    </citation>
    <scope>IDENTIFICATION</scope>
</reference>
<evidence type="ECO:0000256" key="2">
    <source>
        <dbReference type="SAM" id="SignalP"/>
    </source>
</evidence>
<feature type="chain" id="PRO_5003772246" evidence="2">
    <location>
        <begin position="30"/>
        <end position="963"/>
    </location>
</feature>
<dbReference type="GO" id="GO:0031507">
    <property type="term" value="P:heterochromatin formation"/>
    <property type="evidence" value="ECO:0007669"/>
    <property type="project" value="InterPro"/>
</dbReference>
<dbReference type="InterPro" id="IPR039322">
    <property type="entry name" value="MOM1"/>
</dbReference>
<protein>
    <submittedName>
        <fullName evidence="3">Uncharacterized protein</fullName>
    </submittedName>
</protein>
<dbReference type="STRING" id="4533.J3LEY8"/>
<organism evidence="3">
    <name type="scientific">Oryza brachyantha</name>
    <name type="common">malo sina</name>
    <dbReference type="NCBI Taxonomy" id="4533"/>
    <lineage>
        <taxon>Eukaryota</taxon>
        <taxon>Viridiplantae</taxon>
        <taxon>Streptophyta</taxon>
        <taxon>Embryophyta</taxon>
        <taxon>Tracheophyta</taxon>
        <taxon>Spermatophyta</taxon>
        <taxon>Magnoliopsida</taxon>
        <taxon>Liliopsida</taxon>
        <taxon>Poales</taxon>
        <taxon>Poaceae</taxon>
        <taxon>BOP clade</taxon>
        <taxon>Oryzoideae</taxon>
        <taxon>Oryzeae</taxon>
        <taxon>Oryzinae</taxon>
        <taxon>Oryza</taxon>
    </lineage>
</organism>
<dbReference type="eggNOG" id="ENOG502RRPF">
    <property type="taxonomic scope" value="Eukaryota"/>
</dbReference>
<feature type="compositionally biased region" description="Acidic residues" evidence="1">
    <location>
        <begin position="196"/>
        <end position="209"/>
    </location>
</feature>
<sequence>MAWLPASGFFPIVVWKTFVFLESSRSAGSEVPPRAYKYWSLFEWMTRVAGRQTGNLSYAKLLGYSNVGKVKCSHSPCNICKKTVQNVESLPITDDPALYVASLLYPFAISLFVNSLLVILVLVSSCWQANYPWATNVEDTMSFSFGLWKSGSSSDIVPCLKSRVITLSAEKLKESSECRKLKTGNRSETDTPFYESEPEEGEIREDEPPGPESPNHKDIGINAIKLSSSQEAIIKQKVDKMQSTSHERDTYQEGIANTVVQKLEYGASEGRTINTRQLALHGTCSGGYTRSYLPDANNTSTKRHKQKEHGHYKYSDYPHVLKTIEKVSSRRFNKLLAWHNEDRKEFNVLFKKLELDFFQEHVRSYEVQYTRVIPTIKQRRMKLPKQCFSILRESFHKHFQSKLIEFVKQQIKDRDKENRIRKRWIFEAEAGYLKKDFDMVPLSYSGLKIEKLKCPLTDYSNGDILLNCFNMECLSTEIQAIASLSTEPEDTCAGKRSNASEPIPENSQLLLEINGSTEDKVSVGAAEEVFTYERSSQSTCEPTTVVFGENNGTEIDFPVAAQSTVGHTELPNAPRSDIGAGLAHANLVASDSGNVPSIAKGRCLSSGYDVSEGSSSRFQRELQSEPSSSLCKNVLLHKETPSTNHHISLDPISLQETPCANQQISLETISPQEAPFANQQISSDTISPLEVPSASSPSPNVIQMEQEQPEDISNKKAPNSQASSFAQVTEQPDMHANTSTCQVVTHQPPDGNTHSVRNGFISPQESNIEPDLVNQIITVPSEVGFQSDPIANELSRLQMLRVLMAKRHEEKRQQLILACEIEMAETKRKYDELIYKSEMERLQRKKELKILSDKVYKQQILAEEFQSMFVSHRSRGTYVKCTVRPREAWQSLIDHQVSSNSLTETEAVTGSRHVVHQKYRYQSASEMLGRPNSALLLNMHEFSQRWSCTEFMDHPTLMQIQAL</sequence>
<dbReference type="AlphaFoldDB" id="J3LEY8"/>
<evidence type="ECO:0000313" key="4">
    <source>
        <dbReference type="Proteomes" id="UP000006038"/>
    </source>
</evidence>
<dbReference type="HOGENOM" id="CLU_013097_0_0_1"/>
<keyword evidence="2" id="KW-0732">Signal</keyword>
<feature type="region of interest" description="Disordered" evidence="1">
    <location>
        <begin position="178"/>
        <end position="219"/>
    </location>
</feature>
<accession>J3LEY8</accession>